<dbReference type="Pfam" id="PF03600">
    <property type="entry name" value="CitMHS"/>
    <property type="match status" value="1"/>
</dbReference>
<keyword evidence="10" id="KW-1185">Reference proteome</keyword>
<accession>A0A090V4Z0</accession>
<dbReference type="GO" id="GO:0005886">
    <property type="term" value="C:plasma membrane"/>
    <property type="evidence" value="ECO:0007669"/>
    <property type="project" value="TreeGrafter"/>
</dbReference>
<feature type="transmembrane region" description="Helical" evidence="7">
    <location>
        <begin position="365"/>
        <end position="384"/>
    </location>
</feature>
<dbReference type="AlphaFoldDB" id="A0A090V4Z0"/>
<feature type="transmembrane region" description="Helical" evidence="7">
    <location>
        <begin position="185"/>
        <end position="213"/>
    </location>
</feature>
<feature type="transmembrane region" description="Helical" evidence="7">
    <location>
        <begin position="31"/>
        <end position="47"/>
    </location>
</feature>
<evidence type="ECO:0000313" key="9">
    <source>
        <dbReference type="EMBL" id="GAL59945.1"/>
    </source>
</evidence>
<keyword evidence="2" id="KW-0813">Transport</keyword>
<keyword evidence="6 7" id="KW-0472">Membrane</keyword>
<evidence type="ECO:0000256" key="7">
    <source>
        <dbReference type="SAM" id="Phobius"/>
    </source>
</evidence>
<dbReference type="GO" id="GO:0055085">
    <property type="term" value="P:transmembrane transport"/>
    <property type="evidence" value="ECO:0007669"/>
    <property type="project" value="InterPro"/>
</dbReference>
<dbReference type="PANTHER" id="PTHR43652">
    <property type="entry name" value="BASIC AMINO ACID ANTIPORTER YFCC-RELATED"/>
    <property type="match status" value="1"/>
</dbReference>
<evidence type="ECO:0000256" key="5">
    <source>
        <dbReference type="ARBA" id="ARBA00022989"/>
    </source>
</evidence>
<feature type="domain" description="Citrate transporter-like" evidence="8">
    <location>
        <begin position="20"/>
        <end position="368"/>
    </location>
</feature>
<dbReference type="EMBL" id="BBMZ01000025">
    <property type="protein sequence ID" value="GAL59945.1"/>
    <property type="molecule type" value="Genomic_DNA"/>
</dbReference>
<feature type="transmembrane region" description="Helical" evidence="7">
    <location>
        <begin position="95"/>
        <end position="113"/>
    </location>
</feature>
<proteinExistence type="predicted"/>
<feature type="transmembrane region" description="Helical" evidence="7">
    <location>
        <begin position="257"/>
        <end position="276"/>
    </location>
</feature>
<protein>
    <submittedName>
        <fullName evidence="9">Putative DASS family transporter</fullName>
    </submittedName>
</protein>
<dbReference type="InterPro" id="IPR004680">
    <property type="entry name" value="Cit_transptr-like_dom"/>
</dbReference>
<organism evidence="9 10">
    <name type="scientific">Pseudescherichia vulneris NBRC 102420</name>
    <dbReference type="NCBI Taxonomy" id="1115515"/>
    <lineage>
        <taxon>Bacteria</taxon>
        <taxon>Pseudomonadati</taxon>
        <taxon>Pseudomonadota</taxon>
        <taxon>Gammaproteobacteria</taxon>
        <taxon>Enterobacterales</taxon>
        <taxon>Enterobacteriaceae</taxon>
        <taxon>Pseudescherichia</taxon>
    </lineage>
</organism>
<evidence type="ECO:0000313" key="10">
    <source>
        <dbReference type="Proteomes" id="UP000029462"/>
    </source>
</evidence>
<feature type="transmembrane region" description="Helical" evidence="7">
    <location>
        <begin position="234"/>
        <end position="251"/>
    </location>
</feature>
<feature type="transmembrane region" description="Helical" evidence="7">
    <location>
        <begin position="288"/>
        <end position="307"/>
    </location>
</feature>
<dbReference type="InterPro" id="IPR051679">
    <property type="entry name" value="DASS-Related_Transporters"/>
</dbReference>
<comment type="subcellular location">
    <subcellularLocation>
        <location evidence="1">Membrane</location>
        <topology evidence="1">Multi-pass membrane protein</topology>
    </subcellularLocation>
</comment>
<evidence type="ECO:0000256" key="1">
    <source>
        <dbReference type="ARBA" id="ARBA00004141"/>
    </source>
</evidence>
<evidence type="ECO:0000256" key="3">
    <source>
        <dbReference type="ARBA" id="ARBA00022692"/>
    </source>
</evidence>
<feature type="transmembrane region" description="Helical" evidence="7">
    <location>
        <begin position="327"/>
        <end position="353"/>
    </location>
</feature>
<feature type="transmembrane region" description="Helical" evidence="7">
    <location>
        <begin position="53"/>
        <end position="74"/>
    </location>
</feature>
<dbReference type="STRING" id="1115515.EV102420_25_00570"/>
<evidence type="ECO:0000256" key="2">
    <source>
        <dbReference type="ARBA" id="ARBA00022448"/>
    </source>
</evidence>
<feature type="transmembrane region" description="Helical" evidence="7">
    <location>
        <begin position="404"/>
        <end position="428"/>
    </location>
</feature>
<evidence type="ECO:0000259" key="8">
    <source>
        <dbReference type="Pfam" id="PF03600"/>
    </source>
</evidence>
<evidence type="ECO:0000256" key="6">
    <source>
        <dbReference type="ARBA" id="ARBA00023136"/>
    </source>
</evidence>
<gene>
    <name evidence="9" type="ORF">EV102420_25_00570</name>
</gene>
<keyword evidence="3 7" id="KW-0812">Transmembrane</keyword>
<sequence>MSLWFTHPLFLPSLIIGVTIVLWATSLLPEFITALLFFAAAMVSKIAPADVIFGGFASSAFWLVFSGFVLGVAIRKTGLADRAARAISARLTDSWLLMVGSVVLLSYALAFVMPSNMGRIALLMPIVAAMAARAGIHEGSRAWFGLALAVGFGTFQLSATILPANVPNLVMSGAAEGAFGIHLNYVPYLLLHTPVLGILKGLILIALICWLFPGKPHALRDLEPATPMSRDEKRLAWMLAVVLILWVTESWHGIGPAWTGLAAACVTLLPRIGFINGEEFATGVNIRTCIYVAGILGLAITVTQTGIGRAVGDALLHVMPLDPQNPFTSFAALTGITTALNFIMTANGVPALYTSLAQSFSDATGFPLLSTIMIQVLGYSTPLLPYQASPIVVAMALGKVPARAGMLLCLALAVATYLVLLPLDYLWYQVLGQL</sequence>
<dbReference type="OrthoDB" id="5460483at2"/>
<dbReference type="Proteomes" id="UP000029462">
    <property type="component" value="Unassembled WGS sequence"/>
</dbReference>
<keyword evidence="5 7" id="KW-1133">Transmembrane helix</keyword>
<name>A0A090V4Z0_PSEVU</name>
<feature type="transmembrane region" description="Helical" evidence="7">
    <location>
        <begin position="119"/>
        <end position="136"/>
    </location>
</feature>
<evidence type="ECO:0000256" key="4">
    <source>
        <dbReference type="ARBA" id="ARBA00022737"/>
    </source>
</evidence>
<keyword evidence="4" id="KW-0677">Repeat</keyword>
<dbReference type="RefSeq" id="WP_042394574.1">
    <property type="nucleotide sequence ID" value="NZ_BBMZ01000025.1"/>
</dbReference>
<feature type="transmembrane region" description="Helical" evidence="7">
    <location>
        <begin position="143"/>
        <end position="165"/>
    </location>
</feature>
<comment type="caution">
    <text evidence="9">The sequence shown here is derived from an EMBL/GenBank/DDBJ whole genome shotgun (WGS) entry which is preliminary data.</text>
</comment>
<reference evidence="9 10" key="1">
    <citation type="submission" date="2014-09" db="EMBL/GenBank/DDBJ databases">
        <title>Whole genome shotgun sequence of Escherichia vulneris NBRC 102420.</title>
        <authorList>
            <person name="Yoshida Y."/>
            <person name="Hosoyama A."/>
            <person name="Tsuchikane K."/>
            <person name="Ohji S."/>
            <person name="Ichikawa N."/>
            <person name="Kimura A."/>
            <person name="Yamazoe A."/>
            <person name="Ezaki T."/>
            <person name="Fujita N."/>
        </authorList>
    </citation>
    <scope>NUCLEOTIDE SEQUENCE [LARGE SCALE GENOMIC DNA]</scope>
    <source>
        <strain evidence="9 10">NBRC 102420</strain>
    </source>
</reference>
<dbReference type="eggNOG" id="COG0471">
    <property type="taxonomic scope" value="Bacteria"/>
</dbReference>
<dbReference type="PANTHER" id="PTHR43652:SF2">
    <property type="entry name" value="BASIC AMINO ACID ANTIPORTER YFCC-RELATED"/>
    <property type="match status" value="1"/>
</dbReference>